<keyword evidence="9 10" id="KW-0961">Cell wall biogenesis/degradation</keyword>
<evidence type="ECO:0000256" key="1">
    <source>
        <dbReference type="ARBA" id="ARBA00022490"/>
    </source>
</evidence>
<dbReference type="Proteomes" id="UP001235712">
    <property type="component" value="Unassembled WGS sequence"/>
</dbReference>
<evidence type="ECO:0000259" key="12">
    <source>
        <dbReference type="Pfam" id="PF01225"/>
    </source>
</evidence>
<evidence type="ECO:0000256" key="2">
    <source>
        <dbReference type="ARBA" id="ARBA00022598"/>
    </source>
</evidence>
<comment type="similarity">
    <text evidence="10">Belongs to the MurCDEF family. MurF subfamily.</text>
</comment>
<dbReference type="InterPro" id="IPR000713">
    <property type="entry name" value="Mur_ligase_N"/>
</dbReference>
<keyword evidence="6 10" id="KW-0133">Cell shape</keyword>
<organism evidence="15 16">
    <name type="scientific">Kineosporia succinea</name>
    <dbReference type="NCBI Taxonomy" id="84632"/>
    <lineage>
        <taxon>Bacteria</taxon>
        <taxon>Bacillati</taxon>
        <taxon>Actinomycetota</taxon>
        <taxon>Actinomycetes</taxon>
        <taxon>Kineosporiales</taxon>
        <taxon>Kineosporiaceae</taxon>
        <taxon>Kineosporia</taxon>
    </lineage>
</organism>
<comment type="subcellular location">
    <subcellularLocation>
        <location evidence="10 11">Cytoplasm</location>
    </subcellularLocation>
</comment>
<evidence type="ECO:0000313" key="15">
    <source>
        <dbReference type="EMBL" id="MDP9830756.1"/>
    </source>
</evidence>
<evidence type="ECO:0000256" key="3">
    <source>
        <dbReference type="ARBA" id="ARBA00022618"/>
    </source>
</evidence>
<dbReference type="EC" id="6.3.2.10" evidence="10 11"/>
<dbReference type="InterPro" id="IPR036565">
    <property type="entry name" value="Mur-like_cat_sf"/>
</dbReference>
<dbReference type="Pfam" id="PF02875">
    <property type="entry name" value="Mur_ligase_C"/>
    <property type="match status" value="1"/>
</dbReference>
<evidence type="ECO:0000256" key="5">
    <source>
        <dbReference type="ARBA" id="ARBA00022840"/>
    </source>
</evidence>
<name>A0ABT9PDG4_9ACTN</name>
<dbReference type="InterPro" id="IPR005863">
    <property type="entry name" value="UDP-N-AcMur_synth"/>
</dbReference>
<dbReference type="InterPro" id="IPR035911">
    <property type="entry name" value="MurE/MurF_N"/>
</dbReference>
<dbReference type="Pfam" id="PF01225">
    <property type="entry name" value="Mur_ligase"/>
    <property type="match status" value="1"/>
</dbReference>
<keyword evidence="3 10" id="KW-0132">Cell division</keyword>
<accession>A0ABT9PDG4</accession>
<dbReference type="Gene3D" id="3.90.190.20">
    <property type="entry name" value="Mur ligase, C-terminal domain"/>
    <property type="match status" value="1"/>
</dbReference>
<keyword evidence="5 10" id="KW-0067">ATP-binding</keyword>
<dbReference type="InterPro" id="IPR013221">
    <property type="entry name" value="Mur_ligase_cen"/>
</dbReference>
<keyword evidence="16" id="KW-1185">Reference proteome</keyword>
<evidence type="ECO:0000256" key="6">
    <source>
        <dbReference type="ARBA" id="ARBA00022960"/>
    </source>
</evidence>
<keyword evidence="2 10" id="KW-0436">Ligase</keyword>
<protein>
    <recommendedName>
        <fullName evidence="10 11">UDP-N-acetylmuramoyl-tripeptide--D-alanyl-D-alanine ligase</fullName>
        <ecNumber evidence="10 11">6.3.2.10</ecNumber>
    </recommendedName>
    <alternativeName>
        <fullName evidence="10">D-alanyl-D-alanine-adding enzyme</fullName>
    </alternativeName>
</protein>
<dbReference type="SUPFAM" id="SSF53244">
    <property type="entry name" value="MurD-like peptide ligases, peptide-binding domain"/>
    <property type="match status" value="1"/>
</dbReference>
<dbReference type="InterPro" id="IPR051046">
    <property type="entry name" value="MurCDEF_CellWall_CoF430Synth"/>
</dbReference>
<evidence type="ECO:0000256" key="7">
    <source>
        <dbReference type="ARBA" id="ARBA00022984"/>
    </source>
</evidence>
<evidence type="ECO:0000313" key="16">
    <source>
        <dbReference type="Proteomes" id="UP001235712"/>
    </source>
</evidence>
<sequence length="480" mass="49638">MIPLSLEHIAVATGGRLLDADPEHVADSLVVDSRQIRPGAIFAALPGERVDGARFVTQVVREGAAVVLVPREHPDSASWAEQKVPRIEVADVQTALGHVARAVRLRSRAQVVGVTGSSGKTSTKDMLAAVLSPHRRTVANEKSFNNEVGLPLTLSRISSDTQIAVLEMGTAGAGQIAELCDIALPDVGVVTIVGMSHFEQFGNSQDAIAVEKSALVRALPPEGLAVLNADDERVLAMRLQVACRVLTYGVHNEDADVRATGVRLDADGRPSFTLHLPEGTAPVDLPATGEHMVVNALAAAAVATGLGLTVTEIAQGLASFTLSPGRMQTSERADGVRVIDDSYNANPVSVEAGLRALVASRREGGRAVVVLGEMADLADLADEAHRAIGRLAASLGVDLFVAVGARPELAAAAAREAGLEHTLVLDKPQEVAAALAPLLEPADVVLLKGSRSAGLEVAAQALAGTTPESAPEESGKVGAA</sequence>
<gene>
    <name evidence="10" type="primary">murF</name>
    <name evidence="15" type="ORF">J2S57_006505</name>
</gene>
<dbReference type="NCBIfam" id="TIGR01143">
    <property type="entry name" value="murF"/>
    <property type="match status" value="1"/>
</dbReference>
<keyword evidence="4 10" id="KW-0547">Nucleotide-binding</keyword>
<evidence type="ECO:0000256" key="10">
    <source>
        <dbReference type="HAMAP-Rule" id="MF_02019"/>
    </source>
</evidence>
<feature type="binding site" evidence="10">
    <location>
        <begin position="116"/>
        <end position="122"/>
    </location>
    <ligand>
        <name>ATP</name>
        <dbReference type="ChEBI" id="CHEBI:30616"/>
    </ligand>
</feature>
<dbReference type="GO" id="GO:0047480">
    <property type="term" value="F:UDP-N-acetylmuramoyl-tripeptide-D-alanyl-D-alanine ligase activity"/>
    <property type="evidence" value="ECO:0007669"/>
    <property type="project" value="UniProtKB-EC"/>
</dbReference>
<evidence type="ECO:0000256" key="4">
    <source>
        <dbReference type="ARBA" id="ARBA00022741"/>
    </source>
</evidence>
<dbReference type="InterPro" id="IPR036615">
    <property type="entry name" value="Mur_ligase_C_dom_sf"/>
</dbReference>
<dbReference type="SUPFAM" id="SSF63418">
    <property type="entry name" value="MurE/MurF N-terminal domain"/>
    <property type="match status" value="1"/>
</dbReference>
<reference evidence="15 16" key="1">
    <citation type="submission" date="2023-07" db="EMBL/GenBank/DDBJ databases">
        <title>Sequencing the genomes of 1000 actinobacteria strains.</title>
        <authorList>
            <person name="Klenk H.-P."/>
        </authorList>
    </citation>
    <scope>NUCLEOTIDE SEQUENCE [LARGE SCALE GENOMIC DNA]</scope>
    <source>
        <strain evidence="15 16">DSM 44388</strain>
    </source>
</reference>
<evidence type="ECO:0000256" key="9">
    <source>
        <dbReference type="ARBA" id="ARBA00023316"/>
    </source>
</evidence>
<evidence type="ECO:0000259" key="13">
    <source>
        <dbReference type="Pfam" id="PF02875"/>
    </source>
</evidence>
<dbReference type="PANTHER" id="PTHR43024:SF1">
    <property type="entry name" value="UDP-N-ACETYLMURAMOYL-TRIPEPTIDE--D-ALANYL-D-ALANINE LIGASE"/>
    <property type="match status" value="1"/>
</dbReference>
<comment type="catalytic activity">
    <reaction evidence="10 11">
        <text>D-alanyl-D-alanine + UDP-N-acetyl-alpha-D-muramoyl-L-alanyl-gamma-D-glutamyl-meso-2,6-diaminopimelate + ATP = UDP-N-acetyl-alpha-D-muramoyl-L-alanyl-gamma-D-glutamyl-meso-2,6-diaminopimeloyl-D-alanyl-D-alanine + ADP + phosphate + H(+)</text>
        <dbReference type="Rhea" id="RHEA:28374"/>
        <dbReference type="ChEBI" id="CHEBI:15378"/>
        <dbReference type="ChEBI" id="CHEBI:30616"/>
        <dbReference type="ChEBI" id="CHEBI:43474"/>
        <dbReference type="ChEBI" id="CHEBI:57822"/>
        <dbReference type="ChEBI" id="CHEBI:61386"/>
        <dbReference type="ChEBI" id="CHEBI:83905"/>
        <dbReference type="ChEBI" id="CHEBI:456216"/>
        <dbReference type="EC" id="6.3.2.10"/>
    </reaction>
</comment>
<dbReference type="PANTHER" id="PTHR43024">
    <property type="entry name" value="UDP-N-ACETYLMURAMOYL-TRIPEPTIDE--D-ALANYL-D-ALANINE LIGASE"/>
    <property type="match status" value="1"/>
</dbReference>
<proteinExistence type="inferred from homology"/>
<evidence type="ECO:0000256" key="8">
    <source>
        <dbReference type="ARBA" id="ARBA00023306"/>
    </source>
</evidence>
<dbReference type="SUPFAM" id="SSF53623">
    <property type="entry name" value="MurD-like peptide ligases, catalytic domain"/>
    <property type="match status" value="1"/>
</dbReference>
<keyword evidence="1 10" id="KW-0963">Cytoplasm</keyword>
<dbReference type="HAMAP" id="MF_02019">
    <property type="entry name" value="MurF"/>
    <property type="match status" value="1"/>
</dbReference>
<feature type="domain" description="Mur ligase C-terminal" evidence="13">
    <location>
        <begin position="325"/>
        <end position="451"/>
    </location>
</feature>
<dbReference type="RefSeq" id="WP_307249871.1">
    <property type="nucleotide sequence ID" value="NZ_JAUSQZ010000001.1"/>
</dbReference>
<evidence type="ECO:0000259" key="14">
    <source>
        <dbReference type="Pfam" id="PF08245"/>
    </source>
</evidence>
<evidence type="ECO:0000256" key="11">
    <source>
        <dbReference type="RuleBase" id="RU004136"/>
    </source>
</evidence>
<dbReference type="EMBL" id="JAUSQZ010000001">
    <property type="protein sequence ID" value="MDP9830756.1"/>
    <property type="molecule type" value="Genomic_DNA"/>
</dbReference>
<dbReference type="Pfam" id="PF08245">
    <property type="entry name" value="Mur_ligase_M"/>
    <property type="match status" value="1"/>
</dbReference>
<dbReference type="Gene3D" id="3.40.1190.10">
    <property type="entry name" value="Mur-like, catalytic domain"/>
    <property type="match status" value="1"/>
</dbReference>
<keyword evidence="8 10" id="KW-0131">Cell cycle</keyword>
<comment type="pathway">
    <text evidence="10 11">Cell wall biogenesis; peptidoglycan biosynthesis.</text>
</comment>
<dbReference type="InterPro" id="IPR004101">
    <property type="entry name" value="Mur_ligase_C"/>
</dbReference>
<comment type="caution">
    <text evidence="15">The sequence shown here is derived from an EMBL/GenBank/DDBJ whole genome shotgun (WGS) entry which is preliminary data.</text>
</comment>
<comment type="function">
    <text evidence="10 11">Involved in cell wall formation. Catalyzes the final step in the synthesis of UDP-N-acetylmuramoyl-pentapeptide, the precursor of murein.</text>
</comment>
<dbReference type="Gene3D" id="3.40.1390.10">
    <property type="entry name" value="MurE/MurF, N-terminal domain"/>
    <property type="match status" value="1"/>
</dbReference>
<keyword evidence="7 10" id="KW-0573">Peptidoglycan synthesis</keyword>
<feature type="domain" description="Mur ligase N-terminal catalytic" evidence="12">
    <location>
        <begin position="30"/>
        <end position="102"/>
    </location>
</feature>
<feature type="domain" description="Mur ligase central" evidence="14">
    <location>
        <begin position="114"/>
        <end position="303"/>
    </location>
</feature>